<organism evidence="8">
    <name type="scientific">Calcidiscus leptoporus</name>
    <dbReference type="NCBI Taxonomy" id="127549"/>
    <lineage>
        <taxon>Eukaryota</taxon>
        <taxon>Haptista</taxon>
        <taxon>Haptophyta</taxon>
        <taxon>Prymnesiophyceae</taxon>
        <taxon>Coccolithales</taxon>
        <taxon>Calcidiscaceae</taxon>
        <taxon>Calcidiscus</taxon>
    </lineage>
</organism>
<feature type="domain" description="Yip1" evidence="7">
    <location>
        <begin position="104"/>
        <end position="244"/>
    </location>
</feature>
<dbReference type="GO" id="GO:0016192">
    <property type="term" value="P:vesicle-mediated transport"/>
    <property type="evidence" value="ECO:0007669"/>
    <property type="project" value="InterPro"/>
</dbReference>
<name>A0A7S0P223_9EUKA</name>
<evidence type="ECO:0000256" key="3">
    <source>
        <dbReference type="ARBA" id="ARBA00022692"/>
    </source>
</evidence>
<evidence type="ECO:0000259" key="7">
    <source>
        <dbReference type="Pfam" id="PF04893"/>
    </source>
</evidence>
<evidence type="ECO:0000256" key="1">
    <source>
        <dbReference type="ARBA" id="ARBA00004141"/>
    </source>
</evidence>
<comment type="similarity">
    <text evidence="2 6">Belongs to the YIP1 family.</text>
</comment>
<accession>A0A7S0P223</accession>
<feature type="transmembrane region" description="Helical" evidence="6">
    <location>
        <begin position="167"/>
        <end position="187"/>
    </location>
</feature>
<feature type="transmembrane region" description="Helical" evidence="6">
    <location>
        <begin position="199"/>
        <end position="221"/>
    </location>
</feature>
<evidence type="ECO:0000256" key="2">
    <source>
        <dbReference type="ARBA" id="ARBA00010596"/>
    </source>
</evidence>
<comment type="subcellular location">
    <subcellularLocation>
        <location evidence="6">Golgi apparatus membrane</location>
        <topology evidence="6">Multi-pass membrane protein</topology>
    </subcellularLocation>
    <subcellularLocation>
        <location evidence="1">Membrane</location>
        <topology evidence="1">Multi-pass membrane protein</topology>
    </subcellularLocation>
</comment>
<proteinExistence type="inferred from homology"/>
<feature type="transmembrane region" description="Helical" evidence="6">
    <location>
        <begin position="127"/>
        <end position="147"/>
    </location>
</feature>
<keyword evidence="3 6" id="KW-0812">Transmembrane</keyword>
<dbReference type="InterPro" id="IPR006977">
    <property type="entry name" value="Yip1_dom"/>
</dbReference>
<evidence type="ECO:0000256" key="5">
    <source>
        <dbReference type="ARBA" id="ARBA00023136"/>
    </source>
</evidence>
<dbReference type="EMBL" id="HBER01045600">
    <property type="protein sequence ID" value="CAD8547527.1"/>
    <property type="molecule type" value="Transcribed_RNA"/>
</dbReference>
<sequence length="289" mass="31828">MSGSGSLLDLEQERSLAPQDLSFQDFGPGNTPAVSSAAGYQAGGIDSGAIGSSMLKPQQLQQVLPDDSGAIDRGGAASGFWTLKFYQPLFDVDTLQVLTRVKASMLPRPRGVFFDLISQTPDLYGPFWIATTLIFSMAITGNLASFFAFKPTIQNPNWTYNFNQLTLAGTVVYSYVTLLPLMLWLLLRYYEASKRLVDILCIYGYTLGVFVPISVLCVVPSDSLRWLLVFLGGAVSGIFLLSNFHAHLSDCFPYGEADAKRKMYILLGGMAGTHVLLLFLFKIYFFHYA</sequence>
<dbReference type="Pfam" id="PF04893">
    <property type="entry name" value="Yip1"/>
    <property type="match status" value="1"/>
</dbReference>
<gene>
    <name evidence="8" type="ORF">CLEP1334_LOCUS22817</name>
</gene>
<dbReference type="PANTHER" id="PTHR12822">
    <property type="entry name" value="PROTEIN YIPF"/>
    <property type="match status" value="1"/>
</dbReference>
<dbReference type="GO" id="GO:0031267">
    <property type="term" value="F:small GTPase binding"/>
    <property type="evidence" value="ECO:0007669"/>
    <property type="project" value="InterPro"/>
</dbReference>
<keyword evidence="4 6" id="KW-1133">Transmembrane helix</keyword>
<dbReference type="AlphaFoldDB" id="A0A7S0P223"/>
<keyword evidence="5 6" id="KW-0472">Membrane</keyword>
<feature type="transmembrane region" description="Helical" evidence="6">
    <location>
        <begin position="264"/>
        <end position="286"/>
    </location>
</feature>
<evidence type="ECO:0000313" key="8">
    <source>
        <dbReference type="EMBL" id="CAD8547527.1"/>
    </source>
</evidence>
<dbReference type="InterPro" id="IPR039765">
    <property type="entry name" value="Yip5/YIPF1/YIPF2"/>
</dbReference>
<dbReference type="PANTHER" id="PTHR12822:SF2">
    <property type="entry name" value="PROTEIN YIPF"/>
    <property type="match status" value="1"/>
</dbReference>
<reference evidence="8" key="1">
    <citation type="submission" date="2021-01" db="EMBL/GenBank/DDBJ databases">
        <authorList>
            <person name="Corre E."/>
            <person name="Pelletier E."/>
            <person name="Niang G."/>
            <person name="Scheremetjew M."/>
            <person name="Finn R."/>
            <person name="Kale V."/>
            <person name="Holt S."/>
            <person name="Cochrane G."/>
            <person name="Meng A."/>
            <person name="Brown T."/>
            <person name="Cohen L."/>
        </authorList>
    </citation>
    <scope>NUCLEOTIDE SEQUENCE</scope>
    <source>
        <strain evidence="8">RCC1130</strain>
    </source>
</reference>
<evidence type="ECO:0000256" key="4">
    <source>
        <dbReference type="ARBA" id="ARBA00022989"/>
    </source>
</evidence>
<dbReference type="GO" id="GO:0000139">
    <property type="term" value="C:Golgi membrane"/>
    <property type="evidence" value="ECO:0007669"/>
    <property type="project" value="UniProtKB-SubCell"/>
</dbReference>
<evidence type="ECO:0000256" key="6">
    <source>
        <dbReference type="RuleBase" id="RU361264"/>
    </source>
</evidence>
<feature type="transmembrane region" description="Helical" evidence="6">
    <location>
        <begin position="227"/>
        <end position="244"/>
    </location>
</feature>
<protein>
    <recommendedName>
        <fullName evidence="6">Protein YIPF</fullName>
    </recommendedName>
</protein>